<evidence type="ECO:0000313" key="1">
    <source>
        <dbReference type="EMBL" id="AAP98341.1"/>
    </source>
</evidence>
<dbReference type="EMBL" id="AE009440">
    <property type="protein sequence ID" value="AAP98341.1"/>
    <property type="molecule type" value="Genomic_DNA"/>
</dbReference>
<dbReference type="Proteomes" id="UP000000424">
    <property type="component" value="Chromosome"/>
</dbReference>
<organism evidence="1 2">
    <name type="scientific">Chlamydia pneumoniae</name>
    <name type="common">Chlamydophila pneumoniae</name>
    <dbReference type="NCBI Taxonomy" id="83558"/>
    <lineage>
        <taxon>Bacteria</taxon>
        <taxon>Pseudomonadati</taxon>
        <taxon>Chlamydiota</taxon>
        <taxon>Chlamydiia</taxon>
        <taxon>Chlamydiales</taxon>
        <taxon>Chlamydiaceae</taxon>
        <taxon>Chlamydia/Chlamydophila group</taxon>
        <taxon>Chlamydia</taxon>
    </lineage>
</organism>
<accession>A0ABM5LCG9</accession>
<gene>
    <name evidence="1" type="ordered locus">CpB0410</name>
</gene>
<reference evidence="1" key="1">
    <citation type="submission" date="2002-05" db="EMBL/GenBank/DDBJ databases">
        <title>The genome sequence of Chlamydia pneumoniae TW183 and comparison with other Chlamydia strains based on whole genome sequence analysis.</title>
        <authorList>
            <person name="Geng M.M."/>
            <person name="Schuhmacher A."/>
            <person name="Muehldorfer I."/>
            <person name="Bensch K.W."/>
            <person name="Schaefer K.P."/>
            <person name="Schneider S."/>
            <person name="Pohl T."/>
            <person name="Essig A."/>
            <person name="Marre R."/>
            <person name="Melchers K."/>
        </authorList>
    </citation>
    <scope>NUCLEOTIDE SEQUENCE [LARGE SCALE GENOMIC DNA]</scope>
    <source>
        <strain evidence="1">TW-183</strain>
    </source>
</reference>
<proteinExistence type="predicted"/>
<keyword evidence="2" id="KW-1185">Reference proteome</keyword>
<evidence type="ECO:0000313" key="2">
    <source>
        <dbReference type="Proteomes" id="UP000000424"/>
    </source>
</evidence>
<name>A0ABM5LCG9_CHLPN</name>
<sequence>MLFSLFILRLIDPSSLALGRLFIKFFFVINDHATINLAINYDFVRKIQFFIIMI</sequence>
<protein>
    <submittedName>
        <fullName evidence="1">Uncharacterized protein</fullName>
    </submittedName>
</protein>